<dbReference type="SUPFAM" id="SSF161098">
    <property type="entry name" value="MetI-like"/>
    <property type="match status" value="1"/>
</dbReference>
<dbReference type="Proteomes" id="UP000182945">
    <property type="component" value="Chromosome"/>
</dbReference>
<reference evidence="10 12" key="2">
    <citation type="submission" date="2020-09" db="EMBL/GenBank/DDBJ databases">
        <title>Draft Genome Sequences of Oil-Oxidizing Bacteria Halomonas titanicae, Marinobacter lutaoensis, and Virgibacillus halodenitrificans Isolated from Highly Saline Environments.</title>
        <authorList>
            <person name="Grouzdev D.S."/>
            <person name="Sokolova D.S."/>
            <person name="Semenova E.M."/>
            <person name="Borzenkov I.A."/>
            <person name="Bidzhieva S.K."/>
            <person name="Poltaraus A.B."/>
            <person name="Nazina T.N."/>
        </authorList>
    </citation>
    <scope>NUCLEOTIDE SEQUENCE [LARGE SCALE GENOMIC DNA]</scope>
    <source>
        <strain evidence="10 12">VKM B-3472D</strain>
    </source>
</reference>
<dbReference type="EMBL" id="JACWEZ010000001">
    <property type="protein sequence ID" value="MBD1221115.1"/>
    <property type="molecule type" value="Genomic_DNA"/>
</dbReference>
<evidence type="ECO:0000256" key="2">
    <source>
        <dbReference type="ARBA" id="ARBA00022448"/>
    </source>
</evidence>
<keyword evidence="4 7" id="KW-0812">Transmembrane</keyword>
<evidence type="ECO:0000256" key="4">
    <source>
        <dbReference type="ARBA" id="ARBA00022692"/>
    </source>
</evidence>
<dbReference type="Gene3D" id="1.10.3720.10">
    <property type="entry name" value="MetI-like"/>
    <property type="match status" value="1"/>
</dbReference>
<reference evidence="9 11" key="1">
    <citation type="submission" date="2016-11" db="EMBL/GenBank/DDBJ databases">
        <title>Complete genome sequencing of Virgibacillus halodenitrificans PDB-F2.</title>
        <authorList>
            <person name="Sun Z."/>
            <person name="Zhou Y."/>
            <person name="Li H."/>
        </authorList>
    </citation>
    <scope>NUCLEOTIDE SEQUENCE [LARGE SCALE GENOMIC DNA]</scope>
    <source>
        <strain evidence="9 11">PDB-F2</strain>
    </source>
</reference>
<sequence length="282" mass="32219">MEISKTKTNNPIIKKFFLYLLLIIVTIFMIGPFLWLLSTALKSGSENIFQYPPKLLPENPTLTNFVKVMDTFPFWRYLFNSVVVAVLTVFLNVLFCSLAAYPLARMKFKGKNTIFILVLSTMMIPFQLLMIPVYIISLKLGLQNTYMGMVLPHVTTAFGVFLMRQAFLTVPKELDESARMDGANSFQIWWRILMPLVKPSMVTLMIFTFVSAWGDFLWPLIIVNDQDMFTLPLGLNMLQGTFTSDWRLIAAGAIISMIPIIVFFLFLQRFFIKGAMNGAIKG</sequence>
<dbReference type="EMBL" id="CP017962">
    <property type="protein sequence ID" value="APC49450.1"/>
    <property type="molecule type" value="Genomic_DNA"/>
</dbReference>
<dbReference type="Proteomes" id="UP000621631">
    <property type="component" value="Unassembled WGS sequence"/>
</dbReference>
<dbReference type="GO" id="GO:0055085">
    <property type="term" value="P:transmembrane transport"/>
    <property type="evidence" value="ECO:0007669"/>
    <property type="project" value="InterPro"/>
</dbReference>
<proteinExistence type="inferred from homology"/>
<dbReference type="InterPro" id="IPR000515">
    <property type="entry name" value="MetI-like"/>
</dbReference>
<dbReference type="PANTHER" id="PTHR43744">
    <property type="entry name" value="ABC TRANSPORTER PERMEASE PROTEIN MG189-RELATED-RELATED"/>
    <property type="match status" value="1"/>
</dbReference>
<accession>A0AAC9NLU8</accession>
<keyword evidence="12" id="KW-1185">Reference proteome</keyword>
<keyword evidence="6 7" id="KW-0472">Membrane</keyword>
<feature type="transmembrane region" description="Helical" evidence="7">
    <location>
        <begin position="16"/>
        <end position="37"/>
    </location>
</feature>
<dbReference type="InterPro" id="IPR035906">
    <property type="entry name" value="MetI-like_sf"/>
</dbReference>
<evidence type="ECO:0000313" key="9">
    <source>
        <dbReference type="EMBL" id="APC49450.1"/>
    </source>
</evidence>
<organism evidence="9 11">
    <name type="scientific">Virgibacillus halodenitrificans</name>
    <name type="common">Bacillus halodenitrificans</name>
    <dbReference type="NCBI Taxonomy" id="1482"/>
    <lineage>
        <taxon>Bacteria</taxon>
        <taxon>Bacillati</taxon>
        <taxon>Bacillota</taxon>
        <taxon>Bacilli</taxon>
        <taxon>Bacillales</taxon>
        <taxon>Bacillaceae</taxon>
        <taxon>Virgibacillus</taxon>
    </lineage>
</organism>
<protein>
    <submittedName>
        <fullName evidence="10">Carbohydrate ABC transporter permease</fullName>
    </submittedName>
    <submittedName>
        <fullName evidence="9">Sugar ABC transporter permease</fullName>
    </submittedName>
</protein>
<dbReference type="GeneID" id="71515748"/>
<evidence type="ECO:0000256" key="1">
    <source>
        <dbReference type="ARBA" id="ARBA00004651"/>
    </source>
</evidence>
<dbReference type="KEGG" id="vhl:BME96_15155"/>
<dbReference type="GO" id="GO:0005886">
    <property type="term" value="C:plasma membrane"/>
    <property type="evidence" value="ECO:0007669"/>
    <property type="project" value="UniProtKB-SubCell"/>
</dbReference>
<dbReference type="RefSeq" id="WP_019375963.1">
    <property type="nucleotide sequence ID" value="NZ_CP017962.1"/>
</dbReference>
<comment type="similarity">
    <text evidence="7">Belongs to the binding-protein-dependent transport system permease family.</text>
</comment>
<evidence type="ECO:0000256" key="3">
    <source>
        <dbReference type="ARBA" id="ARBA00022475"/>
    </source>
</evidence>
<evidence type="ECO:0000256" key="5">
    <source>
        <dbReference type="ARBA" id="ARBA00022989"/>
    </source>
</evidence>
<evidence type="ECO:0000256" key="6">
    <source>
        <dbReference type="ARBA" id="ARBA00023136"/>
    </source>
</evidence>
<evidence type="ECO:0000313" key="11">
    <source>
        <dbReference type="Proteomes" id="UP000182945"/>
    </source>
</evidence>
<name>A0AAC9NLU8_VIRHA</name>
<dbReference type="PANTHER" id="PTHR43744:SF3">
    <property type="entry name" value="LACTOSE TRANSPORT SYSTEM PERMEASE PROTEIN LACG"/>
    <property type="match status" value="1"/>
</dbReference>
<keyword evidence="2 7" id="KW-0813">Transport</keyword>
<evidence type="ECO:0000256" key="7">
    <source>
        <dbReference type="RuleBase" id="RU363032"/>
    </source>
</evidence>
<keyword evidence="3" id="KW-1003">Cell membrane</keyword>
<evidence type="ECO:0000259" key="8">
    <source>
        <dbReference type="PROSITE" id="PS50928"/>
    </source>
</evidence>
<feature type="transmembrane region" description="Helical" evidence="7">
    <location>
        <begin position="188"/>
        <end position="210"/>
    </location>
</feature>
<dbReference type="AlphaFoldDB" id="A0AAC9NLU8"/>
<keyword evidence="5 7" id="KW-1133">Transmembrane helix</keyword>
<feature type="transmembrane region" description="Helical" evidence="7">
    <location>
        <begin position="77"/>
        <end position="101"/>
    </location>
</feature>
<comment type="subcellular location">
    <subcellularLocation>
        <location evidence="1 7">Cell membrane</location>
        <topology evidence="1 7">Multi-pass membrane protein</topology>
    </subcellularLocation>
</comment>
<evidence type="ECO:0000313" key="12">
    <source>
        <dbReference type="Proteomes" id="UP000621631"/>
    </source>
</evidence>
<dbReference type="CDD" id="cd06261">
    <property type="entry name" value="TM_PBP2"/>
    <property type="match status" value="1"/>
</dbReference>
<feature type="transmembrane region" description="Helical" evidence="7">
    <location>
        <begin position="149"/>
        <end position="167"/>
    </location>
</feature>
<feature type="domain" description="ABC transmembrane type-1" evidence="8">
    <location>
        <begin position="78"/>
        <end position="267"/>
    </location>
</feature>
<gene>
    <name evidence="9" type="ORF">BME96_15155</name>
    <name evidence="10" type="ORF">IC602_00645</name>
</gene>
<feature type="transmembrane region" description="Helical" evidence="7">
    <location>
        <begin position="113"/>
        <end position="137"/>
    </location>
</feature>
<evidence type="ECO:0000313" key="10">
    <source>
        <dbReference type="EMBL" id="MBD1221115.1"/>
    </source>
</evidence>
<dbReference type="Pfam" id="PF00528">
    <property type="entry name" value="BPD_transp_1"/>
    <property type="match status" value="1"/>
</dbReference>
<feature type="transmembrane region" description="Helical" evidence="7">
    <location>
        <begin position="246"/>
        <end position="267"/>
    </location>
</feature>
<dbReference type="PROSITE" id="PS50928">
    <property type="entry name" value="ABC_TM1"/>
    <property type="match status" value="1"/>
</dbReference>